<keyword evidence="1" id="KW-0812">Transmembrane</keyword>
<dbReference type="STRING" id="1004.SAMN05661012_02786"/>
<dbReference type="AlphaFoldDB" id="A0A1K1QIX0"/>
<protein>
    <recommendedName>
        <fullName evidence="6">ATP synthase I chain</fullName>
    </recommendedName>
</protein>
<reference evidence="2 4" key="1">
    <citation type="submission" date="2016-11" db="EMBL/GenBank/DDBJ databases">
        <authorList>
            <person name="Jaros S."/>
            <person name="Januszkiewicz K."/>
            <person name="Wedrychowicz H."/>
        </authorList>
    </citation>
    <scope>NUCLEOTIDE SEQUENCE [LARGE SCALE GENOMIC DNA]</scope>
    <source>
        <strain evidence="2 4">DSM 784</strain>
    </source>
</reference>
<keyword evidence="1" id="KW-0472">Membrane</keyword>
<dbReference type="RefSeq" id="WP_072361012.1">
    <property type="nucleotide sequence ID" value="NZ_CBHWAX010000060.1"/>
</dbReference>
<evidence type="ECO:0000256" key="1">
    <source>
        <dbReference type="SAM" id="Phobius"/>
    </source>
</evidence>
<evidence type="ECO:0000313" key="4">
    <source>
        <dbReference type="Proteomes" id="UP000183788"/>
    </source>
</evidence>
<reference evidence="3 5" key="2">
    <citation type="submission" date="2023-11" db="EMBL/GenBank/DDBJ databases">
        <title>MicrobeMod: A computational toolkit for identifying prokaryotic methylation and restriction-modification with nanopore sequencing.</title>
        <authorList>
            <person name="Crits-Christoph A."/>
            <person name="Kang S.C."/>
            <person name="Lee H."/>
            <person name="Ostrov N."/>
        </authorList>
    </citation>
    <scope>NUCLEOTIDE SEQUENCE [LARGE SCALE GENOMIC DNA]</scope>
    <source>
        <strain evidence="3 5">ATCC 23090</strain>
    </source>
</reference>
<gene>
    <name evidence="2" type="ORF">SAMN05661012_02786</name>
    <name evidence="3" type="ORF">SR876_29830</name>
</gene>
<feature type="transmembrane region" description="Helical" evidence="1">
    <location>
        <begin position="101"/>
        <end position="120"/>
    </location>
</feature>
<dbReference type="EMBL" id="FPIZ01000008">
    <property type="protein sequence ID" value="SFW59617.1"/>
    <property type="molecule type" value="Genomic_DNA"/>
</dbReference>
<accession>A0A1K1QIX0</accession>
<feature type="transmembrane region" description="Helical" evidence="1">
    <location>
        <begin position="75"/>
        <end position="95"/>
    </location>
</feature>
<dbReference type="EMBL" id="CP140154">
    <property type="protein sequence ID" value="WQG89134.1"/>
    <property type="molecule type" value="Genomic_DNA"/>
</dbReference>
<dbReference type="OrthoDB" id="674037at2"/>
<proteinExistence type="predicted"/>
<evidence type="ECO:0000313" key="5">
    <source>
        <dbReference type="Proteomes" id="UP001326715"/>
    </source>
</evidence>
<sequence>MTDRFYYRLIGLFIILNGALIYFNARLLEKGVHQHVLLIGNLALAVITGLSYSMNRKGIQSADNNAFVRRVYGSTLSKMMLCLVGITVYVVLNRAHTSKETIFILMFLYVAYTVIETLSLQQLTKRKK</sequence>
<feature type="transmembrane region" description="Helical" evidence="1">
    <location>
        <begin position="35"/>
        <end position="54"/>
    </location>
</feature>
<evidence type="ECO:0000313" key="3">
    <source>
        <dbReference type="EMBL" id="WQG89134.1"/>
    </source>
</evidence>
<feature type="transmembrane region" description="Helical" evidence="1">
    <location>
        <begin position="5"/>
        <end position="23"/>
    </location>
</feature>
<evidence type="ECO:0000313" key="2">
    <source>
        <dbReference type="EMBL" id="SFW59617.1"/>
    </source>
</evidence>
<evidence type="ECO:0008006" key="6">
    <source>
        <dbReference type="Google" id="ProtNLM"/>
    </source>
</evidence>
<keyword evidence="5" id="KW-1185">Reference proteome</keyword>
<dbReference type="Proteomes" id="UP000183788">
    <property type="component" value="Unassembled WGS sequence"/>
</dbReference>
<organism evidence="2 4">
    <name type="scientific">Chitinophaga sancti</name>
    <dbReference type="NCBI Taxonomy" id="1004"/>
    <lineage>
        <taxon>Bacteria</taxon>
        <taxon>Pseudomonadati</taxon>
        <taxon>Bacteroidota</taxon>
        <taxon>Chitinophagia</taxon>
        <taxon>Chitinophagales</taxon>
        <taxon>Chitinophagaceae</taxon>
        <taxon>Chitinophaga</taxon>
    </lineage>
</organism>
<name>A0A1K1QIX0_9BACT</name>
<keyword evidence="1" id="KW-1133">Transmembrane helix</keyword>
<dbReference type="Proteomes" id="UP001326715">
    <property type="component" value="Chromosome"/>
</dbReference>